<accession>A0AAU7W693</accession>
<dbReference type="PANTHER" id="PTHR46825:SF7">
    <property type="entry name" value="D-ALANYL-D-ALANINE CARBOXYPEPTIDASE"/>
    <property type="match status" value="1"/>
</dbReference>
<dbReference type="Pfam" id="PF00144">
    <property type="entry name" value="Beta-lactamase"/>
    <property type="match status" value="1"/>
</dbReference>
<reference evidence="3" key="1">
    <citation type="submission" date="2024-05" db="EMBL/GenBank/DDBJ databases">
        <authorList>
            <person name="Yu L."/>
        </authorList>
    </citation>
    <scope>NUCLEOTIDE SEQUENCE</scope>
    <source>
        <strain evidence="3">G08B096</strain>
    </source>
</reference>
<keyword evidence="1" id="KW-0472">Membrane</keyword>
<dbReference type="SUPFAM" id="SSF56601">
    <property type="entry name" value="beta-lactamase/transpeptidase-like"/>
    <property type="match status" value="1"/>
</dbReference>
<keyword evidence="3" id="KW-0378">Hydrolase</keyword>
<dbReference type="InterPro" id="IPR050491">
    <property type="entry name" value="AmpC-like"/>
</dbReference>
<dbReference type="AlphaFoldDB" id="A0AAU7W693"/>
<gene>
    <name evidence="3" type="ORF">ABIQ69_00365</name>
</gene>
<evidence type="ECO:0000256" key="1">
    <source>
        <dbReference type="SAM" id="Phobius"/>
    </source>
</evidence>
<organism evidence="3">
    <name type="scientific">Agromyces sp. G08B096</name>
    <dbReference type="NCBI Taxonomy" id="3156399"/>
    <lineage>
        <taxon>Bacteria</taxon>
        <taxon>Bacillati</taxon>
        <taxon>Actinomycetota</taxon>
        <taxon>Actinomycetes</taxon>
        <taxon>Micrococcales</taxon>
        <taxon>Microbacteriaceae</taxon>
        <taxon>Agromyces</taxon>
    </lineage>
</organism>
<proteinExistence type="predicted"/>
<dbReference type="PANTHER" id="PTHR46825">
    <property type="entry name" value="D-ALANYL-D-ALANINE-CARBOXYPEPTIDASE/ENDOPEPTIDASE AMPH"/>
    <property type="match status" value="1"/>
</dbReference>
<feature type="transmembrane region" description="Helical" evidence="1">
    <location>
        <begin position="12"/>
        <end position="34"/>
    </location>
</feature>
<dbReference type="EMBL" id="CP158374">
    <property type="protein sequence ID" value="XBX82396.1"/>
    <property type="molecule type" value="Genomic_DNA"/>
</dbReference>
<dbReference type="InterPro" id="IPR001466">
    <property type="entry name" value="Beta-lactam-related"/>
</dbReference>
<evidence type="ECO:0000313" key="3">
    <source>
        <dbReference type="EMBL" id="XBX82396.1"/>
    </source>
</evidence>
<dbReference type="Gene3D" id="3.40.710.10">
    <property type="entry name" value="DD-peptidase/beta-lactamase superfamily"/>
    <property type="match status" value="1"/>
</dbReference>
<dbReference type="EC" id="3.1.1.103" evidence="3"/>
<protein>
    <submittedName>
        <fullName evidence="3">Serine hydrolase domain-containing protein</fullName>
        <ecNumber evidence="3">3.1.1.103</ecNumber>
    </submittedName>
</protein>
<feature type="domain" description="Beta-lactamase-related" evidence="2">
    <location>
        <begin position="94"/>
        <end position="381"/>
    </location>
</feature>
<dbReference type="PROSITE" id="PS51257">
    <property type="entry name" value="PROKAR_LIPOPROTEIN"/>
    <property type="match status" value="1"/>
</dbReference>
<keyword evidence="1" id="KW-1133">Transmembrane helix</keyword>
<dbReference type="RefSeq" id="WP_350348413.1">
    <property type="nucleotide sequence ID" value="NZ_CP158374.1"/>
</dbReference>
<sequence>MDRLGERRRRGIATAIAGAVVAAVGFTGCTGGTVDPAVQFDAVDASIPGDSATALQQVLDEAVALSGSSGGLATVLAPWAGDWTGVSGTDRFGDDAEPVSPDGTFHLAGVTTEMTCLVLLRLADAGVVELDDRVSTYVDDMPGLDGITLEQLCRHTSGLADYYPNLRPHFIQNPERPWATMELISAGLAMSRTAAPGEAYSYSRTGILLLAVALERATHRGFGDLLREQVIGPLGLDDTGIPDPKDVAHEGALGAFAAGTAPDGSPDCAARYDDSRQSSSMGGAAAGAISSLDDAARLSLAFATGSLVSEGTLRAQWTTAPVPGAEPWVGQGLGGVQYGALRGTASETAGALTAAFTDPDSGLTVVVALNNSSSGQDFVREVAFALASLASKLPPAADSAQPLIELPWSFEQAKERMAQLARCSTTQ</sequence>
<dbReference type="GO" id="GO:0016787">
    <property type="term" value="F:hydrolase activity"/>
    <property type="evidence" value="ECO:0007669"/>
    <property type="project" value="UniProtKB-KW"/>
</dbReference>
<name>A0AAU7W693_9MICO</name>
<dbReference type="InterPro" id="IPR012338">
    <property type="entry name" value="Beta-lactam/transpept-like"/>
</dbReference>
<evidence type="ECO:0000259" key="2">
    <source>
        <dbReference type="Pfam" id="PF00144"/>
    </source>
</evidence>
<keyword evidence="1" id="KW-0812">Transmembrane</keyword>